<evidence type="ECO:0000313" key="2">
    <source>
        <dbReference type="Proteomes" id="UP000576209"/>
    </source>
</evidence>
<dbReference type="AlphaFoldDB" id="A0A840EGZ6"/>
<evidence type="ECO:0000313" key="1">
    <source>
        <dbReference type="EMBL" id="MBB4081079.1"/>
    </source>
</evidence>
<reference evidence="1 2" key="1">
    <citation type="submission" date="2020-08" db="EMBL/GenBank/DDBJ databases">
        <title>Genomic Encyclopedia of Type Strains, Phase IV (KMG-IV): sequencing the most valuable type-strain genomes for metagenomic binning, comparative biology and taxonomic classification.</title>
        <authorList>
            <person name="Goeker M."/>
        </authorList>
    </citation>
    <scope>NUCLEOTIDE SEQUENCE [LARGE SCALE GENOMIC DNA]</scope>
    <source>
        <strain evidence="1 2">DSM 105137</strain>
    </source>
</reference>
<proteinExistence type="predicted"/>
<organism evidence="1 2">
    <name type="scientific">Neolewinella aquimaris</name>
    <dbReference type="NCBI Taxonomy" id="1835722"/>
    <lineage>
        <taxon>Bacteria</taxon>
        <taxon>Pseudomonadati</taxon>
        <taxon>Bacteroidota</taxon>
        <taxon>Saprospiria</taxon>
        <taxon>Saprospirales</taxon>
        <taxon>Lewinellaceae</taxon>
        <taxon>Neolewinella</taxon>
    </lineage>
</organism>
<dbReference type="RefSeq" id="WP_183497307.1">
    <property type="nucleotide sequence ID" value="NZ_JACIFF010000012.1"/>
</dbReference>
<keyword evidence="2" id="KW-1185">Reference proteome</keyword>
<name>A0A840EGZ6_9BACT</name>
<dbReference type="Proteomes" id="UP000576209">
    <property type="component" value="Unassembled WGS sequence"/>
</dbReference>
<accession>A0A840EGZ6</accession>
<dbReference type="EMBL" id="JACIFF010000012">
    <property type="protein sequence ID" value="MBB4081079.1"/>
    <property type="molecule type" value="Genomic_DNA"/>
</dbReference>
<sequence>MHTKDWLLGKKIRYAHQQLGVMTAHVSSAAPTAACTWFGKYQCPRQRIPTDLILEGTAAGPYRSQLAAVGRIIDSVDDIKYDLRRQIARQPGRHPEIRPGDWDGELAFITNNDLDTATFELTFEWGEPPCLRSISFVWSAGKVCDIRTV</sequence>
<comment type="caution">
    <text evidence="1">The sequence shown here is derived from an EMBL/GenBank/DDBJ whole genome shotgun (WGS) entry which is preliminary data.</text>
</comment>
<gene>
    <name evidence="1" type="ORF">GGR28_003726</name>
</gene>
<protein>
    <submittedName>
        <fullName evidence="1">Uncharacterized protein</fullName>
    </submittedName>
</protein>